<dbReference type="InterPro" id="IPR015590">
    <property type="entry name" value="Aldehyde_DH_dom"/>
</dbReference>
<evidence type="ECO:0000256" key="3">
    <source>
        <dbReference type="ARBA" id="ARBA00023027"/>
    </source>
</evidence>
<dbReference type="Pfam" id="PF00171">
    <property type="entry name" value="Aldedh"/>
    <property type="match status" value="1"/>
</dbReference>
<reference evidence="7 8" key="1">
    <citation type="submission" date="2018-04" db="EMBL/GenBank/DDBJ databases">
        <title>Genomic Encyclopedia of Archaeal and Bacterial Type Strains, Phase II (KMG-II): from individual species to whole genera.</title>
        <authorList>
            <person name="Goeker M."/>
        </authorList>
    </citation>
    <scope>NUCLEOTIDE SEQUENCE [LARGE SCALE GENOMIC DNA]</scope>
    <source>
        <strain evidence="7 8">DSM 45787</strain>
    </source>
</reference>
<evidence type="ECO:0000259" key="6">
    <source>
        <dbReference type="Pfam" id="PF00171"/>
    </source>
</evidence>
<protein>
    <submittedName>
        <fullName evidence="7">Aldehyde dehydrogenase (NAD+)</fullName>
    </submittedName>
</protein>
<dbReference type="PANTHER" id="PTHR42986:SF1">
    <property type="entry name" value="BENZALDEHYDE DEHYDROGENASE YFMT"/>
    <property type="match status" value="1"/>
</dbReference>
<dbReference type="EMBL" id="QBKR01000002">
    <property type="protein sequence ID" value="PTX64628.1"/>
    <property type="molecule type" value="Genomic_DNA"/>
</dbReference>
<evidence type="ECO:0000256" key="1">
    <source>
        <dbReference type="ARBA" id="ARBA00009986"/>
    </source>
</evidence>
<dbReference type="AlphaFoldDB" id="A0A2T6C8I2"/>
<dbReference type="PANTHER" id="PTHR42986">
    <property type="entry name" value="BENZALDEHYDE DEHYDROGENASE YFMT"/>
    <property type="match status" value="1"/>
</dbReference>
<proteinExistence type="inferred from homology"/>
<evidence type="ECO:0000256" key="5">
    <source>
        <dbReference type="RuleBase" id="RU003345"/>
    </source>
</evidence>
<dbReference type="RefSeq" id="WP_108021691.1">
    <property type="nucleotide sequence ID" value="NZ_QBKR01000002.1"/>
</dbReference>
<evidence type="ECO:0000313" key="8">
    <source>
        <dbReference type="Proteomes" id="UP000244240"/>
    </source>
</evidence>
<dbReference type="SUPFAM" id="SSF53720">
    <property type="entry name" value="ALDH-like"/>
    <property type="match status" value="1"/>
</dbReference>
<comment type="caution">
    <text evidence="7">The sequence shown here is derived from an EMBL/GenBank/DDBJ whole genome shotgun (WGS) entry which is preliminary data.</text>
</comment>
<dbReference type="InterPro" id="IPR016163">
    <property type="entry name" value="Ald_DH_C"/>
</dbReference>
<keyword evidence="8" id="KW-1185">Reference proteome</keyword>
<dbReference type="Gene3D" id="3.40.309.10">
    <property type="entry name" value="Aldehyde Dehydrogenase, Chain A, domain 2"/>
    <property type="match status" value="1"/>
</dbReference>
<sequence>MDKNWNRLFIGGRWKSGSGGSRVEVRNPYNEELLFTFQGASVRDVDEAYRTSQKVQEDWAKTLPQERAEILERAASIMVGRKDEMIDLLVKESGSTRLKAQIEWGAACQMVKEAATFPFRMKGKILPSTLPGKENRVYRWPVGVIGVISPWNFPLHLGMRSIVTALAAGNGVVVKPASETPVTGGLLIAGIMEEAGLPEGLMSVVAGKSSEIGDAFVTHPVPRIISFTGSTEVGRHIAQLAGKHLKKTELELGGNNAMIVLDDADLEAAAESAAFGKFLHQGQICMAVNRLIIDQKVYDDFIPIFKRKVEQLRTGDPADENTAIGPLINRSQLEGILEHIEHSLEQGAERIYGGHATGLILEPTILVNVTNDMATAQNEMFGPVANLIRARDESDAIRIANDTVYGLSGAVHTRDIQRGVRVARSLQTGMVHVNDQPVNDEAHVAFGGEKASGIGRFGGEWILEAFTTHQWISVQEKKRDYPFFT</sequence>
<dbReference type="InterPro" id="IPR016162">
    <property type="entry name" value="Ald_DH_N"/>
</dbReference>
<dbReference type="Proteomes" id="UP000244240">
    <property type="component" value="Unassembled WGS sequence"/>
</dbReference>
<dbReference type="CDD" id="cd07151">
    <property type="entry name" value="ALDH_HBenzADH"/>
    <property type="match status" value="1"/>
</dbReference>
<accession>A0A2T6C8I2</accession>
<gene>
    <name evidence="7" type="ORF">C8P63_102122</name>
</gene>
<evidence type="ECO:0000313" key="7">
    <source>
        <dbReference type="EMBL" id="PTX64628.1"/>
    </source>
</evidence>
<comment type="similarity">
    <text evidence="1 5">Belongs to the aldehyde dehydrogenase family.</text>
</comment>
<dbReference type="InterPro" id="IPR016160">
    <property type="entry name" value="Ald_DH_CS_CYS"/>
</dbReference>
<dbReference type="Gene3D" id="3.40.605.10">
    <property type="entry name" value="Aldehyde Dehydrogenase, Chain A, domain 1"/>
    <property type="match status" value="1"/>
</dbReference>
<dbReference type="InterPro" id="IPR029510">
    <property type="entry name" value="Ald_DH_CS_GLU"/>
</dbReference>
<evidence type="ECO:0000256" key="2">
    <source>
        <dbReference type="ARBA" id="ARBA00023002"/>
    </source>
</evidence>
<keyword evidence="2 5" id="KW-0560">Oxidoreductase</keyword>
<evidence type="ECO:0000256" key="4">
    <source>
        <dbReference type="PROSITE-ProRule" id="PRU10007"/>
    </source>
</evidence>
<name>A0A2T6C8I2_9BACL</name>
<dbReference type="FunFam" id="3.40.309.10:FF:000010">
    <property type="entry name" value="Gamma-aminobutyraldehyde dehydrogenase"/>
    <property type="match status" value="1"/>
</dbReference>
<dbReference type="InterPro" id="IPR016161">
    <property type="entry name" value="Ald_DH/histidinol_DH"/>
</dbReference>
<dbReference type="PROSITE" id="PS00687">
    <property type="entry name" value="ALDEHYDE_DEHYDR_GLU"/>
    <property type="match status" value="1"/>
</dbReference>
<feature type="active site" evidence="4">
    <location>
        <position position="251"/>
    </location>
</feature>
<dbReference type="OrthoDB" id="9762913at2"/>
<feature type="domain" description="Aldehyde dehydrogenase" evidence="6">
    <location>
        <begin position="14"/>
        <end position="472"/>
    </location>
</feature>
<dbReference type="GO" id="GO:0016620">
    <property type="term" value="F:oxidoreductase activity, acting on the aldehyde or oxo group of donors, NAD or NADP as acceptor"/>
    <property type="evidence" value="ECO:0007669"/>
    <property type="project" value="InterPro"/>
</dbReference>
<organism evidence="7 8">
    <name type="scientific">Melghirimyces profundicolus</name>
    <dbReference type="NCBI Taxonomy" id="1242148"/>
    <lineage>
        <taxon>Bacteria</taxon>
        <taxon>Bacillati</taxon>
        <taxon>Bacillota</taxon>
        <taxon>Bacilli</taxon>
        <taxon>Bacillales</taxon>
        <taxon>Thermoactinomycetaceae</taxon>
        <taxon>Melghirimyces</taxon>
    </lineage>
</organism>
<keyword evidence="3" id="KW-0520">NAD</keyword>
<dbReference type="PROSITE" id="PS00070">
    <property type="entry name" value="ALDEHYDE_DEHYDR_CYS"/>
    <property type="match status" value="1"/>
</dbReference>